<keyword evidence="8 14" id="KW-0812">Transmembrane</keyword>
<evidence type="ECO:0000256" key="12">
    <source>
        <dbReference type="ARBA" id="ARBA00044727"/>
    </source>
</evidence>
<evidence type="ECO:0000256" key="9">
    <source>
        <dbReference type="ARBA" id="ARBA00022824"/>
    </source>
</evidence>
<dbReference type="OrthoDB" id="4769at2759"/>
<evidence type="ECO:0000256" key="4">
    <source>
        <dbReference type="ARBA" id="ARBA00011967"/>
    </source>
</evidence>
<dbReference type="KEGG" id="foc:113209165"/>
<keyword evidence="6 14" id="KW-0328">Glycosyltransferase</keyword>
<evidence type="ECO:0000256" key="10">
    <source>
        <dbReference type="ARBA" id="ARBA00022989"/>
    </source>
</evidence>
<evidence type="ECO:0000256" key="7">
    <source>
        <dbReference type="ARBA" id="ARBA00022679"/>
    </source>
</evidence>
<feature type="transmembrane region" description="Helical" evidence="14">
    <location>
        <begin position="286"/>
        <end position="303"/>
    </location>
</feature>
<evidence type="ECO:0000256" key="8">
    <source>
        <dbReference type="ARBA" id="ARBA00022692"/>
    </source>
</evidence>
<dbReference type="Pfam" id="PF04922">
    <property type="entry name" value="DIE2_ALG10"/>
    <property type="match status" value="1"/>
</dbReference>
<evidence type="ECO:0000256" key="6">
    <source>
        <dbReference type="ARBA" id="ARBA00022676"/>
    </source>
</evidence>
<evidence type="ECO:0000256" key="3">
    <source>
        <dbReference type="ARBA" id="ARBA00010600"/>
    </source>
</evidence>
<accession>A0A6J1SSP1</accession>
<feature type="transmembrane region" description="Helical" evidence="14">
    <location>
        <begin position="423"/>
        <end position="443"/>
    </location>
</feature>
<comment type="pathway">
    <text evidence="2">Protein modification; protein glycosylation.</text>
</comment>
<gene>
    <name evidence="16" type="primary">LOC113209165</name>
</gene>
<evidence type="ECO:0000256" key="11">
    <source>
        <dbReference type="ARBA" id="ARBA00023136"/>
    </source>
</evidence>
<dbReference type="PANTHER" id="PTHR12989">
    <property type="entry name" value="ALPHA-1,2-GLUCOSYLTRANSFERASE ALG10"/>
    <property type="match status" value="1"/>
</dbReference>
<dbReference type="GO" id="GO:0006488">
    <property type="term" value="P:dolichol-linked oligosaccharide biosynthetic process"/>
    <property type="evidence" value="ECO:0007669"/>
    <property type="project" value="UniProtKB-UniRule"/>
</dbReference>
<dbReference type="GeneID" id="113209165"/>
<comment type="catalytic activity">
    <reaction evidence="13">
        <text>an alpha-D-Glc-(1-&gt;3)-alpha-D-Glc-(1-&gt;3)-alpha-D-Man-(1-&gt;2)-alpha-D-Man-(1-&gt;2)-alpha-D-Man-(1-&gt;3)-[alpha-D-Man-(1-&gt;2)-alpha-D-Man-(1-&gt;3)-[alpha-D-Man-(1-&gt;2)-alpha-D-Man-(1-&gt;6)]-alpha-D-Man-(1-&gt;6)]-beta-D-Man-(1-&gt;4)-beta-D-GlcNAc-(1-&gt;4)-alpha-D-GlcNAc-diphospho-di-trans,poly-cis-dolichol + a di-trans,poly-cis-dolichyl beta-D-glucosyl phosphate = a alpha-D-Glc-(1-&gt;2)-alpha-D-Glc-(1-&gt;3)-alpha-D-Glc-(1-&gt;3)-alpha-D-Man-(1-&gt;2)-alpha-D-Man-(1-&gt;2)-alpha-D-Man-(1-&gt;3)-[alpha-D-Man-(1-&gt;2)-alpha-D-Man-(1-&gt;3)-[alpha-D-Man-(1-&gt;2)-alpha-D-Man-(1-&gt;6)]-alpha-D-Man-(1-&gt;6)]-beta-D-Man-(1-&gt;4)-beta-D-GlcNAc-(1-&gt;4)-alpha-D-GlcNAc-diphospho-di-trans,poly-cis-dolichol + a di-trans,poly-cis-dolichyl phosphate + H(+)</text>
        <dbReference type="Rhea" id="RHEA:29543"/>
        <dbReference type="Rhea" id="RHEA-COMP:19498"/>
        <dbReference type="Rhea" id="RHEA-COMP:19502"/>
        <dbReference type="Rhea" id="RHEA-COMP:19512"/>
        <dbReference type="Rhea" id="RHEA-COMP:19522"/>
        <dbReference type="ChEBI" id="CHEBI:15378"/>
        <dbReference type="ChEBI" id="CHEBI:57525"/>
        <dbReference type="ChEBI" id="CHEBI:57683"/>
        <dbReference type="ChEBI" id="CHEBI:132522"/>
        <dbReference type="ChEBI" id="CHEBI:132523"/>
        <dbReference type="EC" id="2.4.1.256"/>
    </reaction>
    <physiologicalReaction direction="left-to-right" evidence="13">
        <dbReference type="Rhea" id="RHEA:29544"/>
    </physiologicalReaction>
</comment>
<dbReference type="CTD" id="84920"/>
<dbReference type="PANTHER" id="PTHR12989:SF10">
    <property type="entry name" value="DOL-P-GLC:GLC(2)MAN(9)GLCNAC(2)-PP-DOL ALPHA-1,2-GLUCOSYLTRANSFERASE-RELATED"/>
    <property type="match status" value="1"/>
</dbReference>
<evidence type="ECO:0000256" key="5">
    <source>
        <dbReference type="ARBA" id="ARBA00018512"/>
    </source>
</evidence>
<evidence type="ECO:0000256" key="13">
    <source>
        <dbReference type="ARBA" id="ARBA00048064"/>
    </source>
</evidence>
<comment type="subcellular location">
    <subcellularLocation>
        <location evidence="1">Endoplasmic reticulum membrane</location>
        <topology evidence="1">Multi-pass membrane protein</topology>
    </subcellularLocation>
</comment>
<dbReference type="RefSeq" id="XP_026282345.1">
    <property type="nucleotide sequence ID" value="XM_026426560.2"/>
</dbReference>
<comment type="function">
    <text evidence="12">Dol-P-Glc:Glc(2)Man(9)GlcNAc(2)-PP-Dol alpha-1,2-glucosyltransferase that operates in the biosynthetic pathway of dolichol-linked oligosaccharides, the glycan precursors employed in protein asparagine (N)-glycosylation. The assembly of dolichol-linked oligosaccharides begins on the cytosolic side of the endoplasmic reticulum membrane and finishes in its lumen. The sequential addition of sugars to dolichol pyrophosphate produces dolichol-linked oligosaccharides containing fourteen sugars, including two GlcNAcs, nine mannoses and three glucoses. Once assembled, the oligosaccharide is transferred from the lipid to nascent proteins by oligosaccharyltransferases. In the lumen of the endoplasmic reticulum, adds the third and last glucose residue from dolichyl phosphate glucose (Dol-P-Glc) onto the lipid-linked oligosaccharide intermediate Glc(2)Man(9)GlcNAc(2)-PP-Dol to produce Glc(3)Man(9)GlcNAc(2)-PP-Dol.</text>
</comment>
<keyword evidence="11 14" id="KW-0472">Membrane</keyword>
<dbReference type="EC" id="2.4.1.256" evidence="4 14"/>
<feature type="transmembrane region" description="Helical" evidence="14">
    <location>
        <begin position="210"/>
        <end position="232"/>
    </location>
</feature>
<dbReference type="GO" id="GO:0005789">
    <property type="term" value="C:endoplasmic reticulum membrane"/>
    <property type="evidence" value="ECO:0007669"/>
    <property type="project" value="UniProtKB-SubCell"/>
</dbReference>
<evidence type="ECO:0000313" key="16">
    <source>
        <dbReference type="RefSeq" id="XP_026282345.1"/>
    </source>
</evidence>
<keyword evidence="15" id="KW-1185">Reference proteome</keyword>
<protein>
    <recommendedName>
        <fullName evidence="5 14">Dol-P-Glc:Glc(2)Man(9)GlcNAc(2)-PP-Dol alpha-1,2-glucosyltransferase</fullName>
        <ecNumber evidence="4 14">2.4.1.256</ecNumber>
    </recommendedName>
</protein>
<keyword evidence="7" id="KW-0808">Transferase</keyword>
<feature type="transmembrane region" description="Helical" evidence="14">
    <location>
        <begin position="355"/>
        <end position="377"/>
    </location>
</feature>
<name>A0A6J1SSP1_FRAOC</name>
<feature type="transmembrane region" description="Helical" evidence="14">
    <location>
        <begin position="397"/>
        <end position="418"/>
    </location>
</feature>
<evidence type="ECO:0000256" key="14">
    <source>
        <dbReference type="PIRNR" id="PIRNR028810"/>
    </source>
</evidence>
<dbReference type="GO" id="GO:0106073">
    <property type="term" value="F:dolichyl pyrophosphate Glc2Man9GlcNAc2 alpha-1,2-glucosyltransferase activity"/>
    <property type="evidence" value="ECO:0007669"/>
    <property type="project" value="UniProtKB-UniRule"/>
</dbReference>
<dbReference type="PIRSF" id="PIRSF028810">
    <property type="entry name" value="Alpha1_2_glucosyltferase_Alg10"/>
    <property type="match status" value="1"/>
</dbReference>
<feature type="transmembrane region" description="Helical" evidence="14">
    <location>
        <begin position="124"/>
        <end position="145"/>
    </location>
</feature>
<feature type="transmembrane region" description="Helical" evidence="14">
    <location>
        <begin position="463"/>
        <end position="485"/>
    </location>
</feature>
<dbReference type="Proteomes" id="UP000504606">
    <property type="component" value="Unplaced"/>
</dbReference>
<dbReference type="AlphaFoldDB" id="A0A6J1SSP1"/>
<organism evidence="15 16">
    <name type="scientific">Frankliniella occidentalis</name>
    <name type="common">Western flower thrips</name>
    <name type="synonym">Euthrips occidentalis</name>
    <dbReference type="NCBI Taxonomy" id="133901"/>
    <lineage>
        <taxon>Eukaryota</taxon>
        <taxon>Metazoa</taxon>
        <taxon>Ecdysozoa</taxon>
        <taxon>Arthropoda</taxon>
        <taxon>Hexapoda</taxon>
        <taxon>Insecta</taxon>
        <taxon>Pterygota</taxon>
        <taxon>Neoptera</taxon>
        <taxon>Paraneoptera</taxon>
        <taxon>Thysanoptera</taxon>
        <taxon>Terebrantia</taxon>
        <taxon>Thripoidea</taxon>
        <taxon>Thripidae</taxon>
        <taxon>Frankliniella</taxon>
    </lineage>
</organism>
<keyword evidence="10 14" id="KW-1133">Transmembrane helix</keyword>
<feature type="transmembrane region" description="Helical" evidence="14">
    <location>
        <begin position="34"/>
        <end position="61"/>
    </location>
</feature>
<feature type="transmembrane region" description="Helical" evidence="14">
    <location>
        <begin position="180"/>
        <end position="198"/>
    </location>
</feature>
<dbReference type="InterPro" id="IPR016900">
    <property type="entry name" value="Alg10"/>
</dbReference>
<evidence type="ECO:0000313" key="15">
    <source>
        <dbReference type="Proteomes" id="UP000504606"/>
    </source>
</evidence>
<comment type="caution">
    <text evidence="14">Lacks conserved residue(s) required for the propagation of feature annotation.</text>
</comment>
<reference evidence="16" key="1">
    <citation type="submission" date="2025-08" db="UniProtKB">
        <authorList>
            <consortium name="RefSeq"/>
        </authorList>
    </citation>
    <scope>IDENTIFICATION</scope>
    <source>
        <tissue evidence="16">Whole organism</tissue>
    </source>
</reference>
<sequence length="503" mass="58276">MSSARGLSKQSRASNLSARLAGTCKKDCWLVPGLAMWLFAAFLLVSSSYFGVTCTIFEFLYKTQPNPYLDEVFHIPQARRYCDGNFTEWDPKITTLPGLYFLTVGFLKPISWFLSKPEVCSSVYALRSVNMILSTGLLYVVYSLLRQIHGHKEELDVVRGLLTAVNMCIFPVLYFFNFLYYTDVMSTFLILFAYLLTLHERHALSAFTGFLAVCVRQTNIVWVLFFGLLTFADILKENAYINKKKFTVPVVRSYKYLEILWMNSCQVALVNSSAGKVLAMNMVRKLTGYFLVGATFIVFVLWNGSIVVGDKQAHQASLHLTQVLYFASFVFFFMLPFAIPYAFSLHHSLRRRIVPAAIGMLVIIAIVHFNTIAHPYLLADNRHYTFYVWRRIINREWWSRYMITPIYMMGCFLIASILKRTDFVFQIGFMFCLLASLVPQSLLEFRYFIIPYMLLRLQVLKPEIWQLLSEMGLYVLVNASTILIFSLKTIKWSDMEEPQRFLW</sequence>
<comment type="similarity">
    <text evidence="3 14">Belongs to the ALG10 glucosyltransferase family.</text>
</comment>
<proteinExistence type="inferred from homology"/>
<keyword evidence="9" id="KW-0256">Endoplasmic reticulum</keyword>
<feature type="transmembrane region" description="Helical" evidence="14">
    <location>
        <begin position="323"/>
        <end position="343"/>
    </location>
</feature>
<evidence type="ECO:0000256" key="1">
    <source>
        <dbReference type="ARBA" id="ARBA00004477"/>
    </source>
</evidence>
<evidence type="ECO:0000256" key="2">
    <source>
        <dbReference type="ARBA" id="ARBA00004922"/>
    </source>
</evidence>